<evidence type="ECO:0000256" key="1">
    <source>
        <dbReference type="ARBA" id="ARBA00009346"/>
    </source>
</evidence>
<dbReference type="Proteomes" id="UP000249493">
    <property type="component" value="Unassembled WGS sequence"/>
</dbReference>
<protein>
    <submittedName>
        <fullName evidence="3">Bacteriocin immunity protein</fullName>
    </submittedName>
</protein>
<dbReference type="GO" id="GO:0015643">
    <property type="term" value="F:toxic substance binding"/>
    <property type="evidence" value="ECO:0007669"/>
    <property type="project" value="InterPro"/>
</dbReference>
<evidence type="ECO:0000256" key="2">
    <source>
        <dbReference type="ARBA" id="ARBA00023025"/>
    </source>
</evidence>
<evidence type="ECO:0000313" key="3">
    <source>
        <dbReference type="EMBL" id="RAI66475.1"/>
    </source>
</evidence>
<evidence type="ECO:0000313" key="4">
    <source>
        <dbReference type="Proteomes" id="UP000249493"/>
    </source>
</evidence>
<dbReference type="InterPro" id="IPR035900">
    <property type="entry name" value="Colicin_E_sf"/>
</dbReference>
<reference evidence="3 4" key="1">
    <citation type="submission" date="2018-06" db="EMBL/GenBank/DDBJ databases">
        <authorList>
            <person name="Zhirakovskaya E."/>
        </authorList>
    </citation>
    <scope>NUCLEOTIDE SEQUENCE [LARGE SCALE GENOMIC DNA]</scope>
    <source>
        <strain evidence="3 4">LY3</strain>
    </source>
</reference>
<comment type="similarity">
    <text evidence="1">Belongs to the colicins ColE2/ColE8/ColE9 and pyocins S1/S2 family.</text>
</comment>
<comment type="caution">
    <text evidence="3">The sequence shown here is derived from an EMBL/GenBank/DDBJ whole genome shotgun (WGS) entry which is preliminary data.</text>
</comment>
<organism evidence="3 4">
    <name type="scientific">Pseudomonas fluorescens</name>
    <dbReference type="NCBI Taxonomy" id="294"/>
    <lineage>
        <taxon>Bacteria</taxon>
        <taxon>Pseudomonadati</taxon>
        <taxon>Pseudomonadota</taxon>
        <taxon>Gammaproteobacteria</taxon>
        <taxon>Pseudomonadales</taxon>
        <taxon>Pseudomonadaceae</taxon>
        <taxon>Pseudomonas</taxon>
    </lineage>
</organism>
<proteinExistence type="inferred from homology"/>
<name>A0A327MUK7_PSEFL</name>
<dbReference type="GO" id="GO:0030153">
    <property type="term" value="P:bacteriocin immunity"/>
    <property type="evidence" value="ECO:0007669"/>
    <property type="project" value="UniProtKB-KW"/>
</dbReference>
<dbReference type="Pfam" id="PF01320">
    <property type="entry name" value="Colicin_Pyocin"/>
    <property type="match status" value="1"/>
</dbReference>
<dbReference type="EMBL" id="QLIN01000010">
    <property type="protein sequence ID" value="RAI66475.1"/>
    <property type="molecule type" value="Genomic_DNA"/>
</dbReference>
<dbReference type="AlphaFoldDB" id="A0A327MUK7"/>
<accession>A0A327MUK7</accession>
<dbReference type="CDD" id="cd16363">
    <property type="entry name" value="Col_Im_like"/>
    <property type="match status" value="1"/>
</dbReference>
<dbReference type="InterPro" id="IPR000290">
    <property type="entry name" value="Colicin_pyocin"/>
</dbReference>
<sequence>MMSKPVSEMTEAEFLLFVQKIYNAEYSSEEEHTNAVIEFEDISEHPAGSDLLYYPEPGKSGPDAVVAEVKAWRSANGKPGFKTV</sequence>
<dbReference type="SUPFAM" id="SSF47345">
    <property type="entry name" value="Colicin E immunity proteins"/>
    <property type="match status" value="1"/>
</dbReference>
<keyword evidence="2" id="KW-0079">Bacteriocin immunity</keyword>
<dbReference type="PRINTS" id="PR01299">
    <property type="entry name" value="PYOCIN"/>
</dbReference>
<dbReference type="Gene3D" id="1.10.1200.20">
    <property type="entry name" value="Colicin E immunity protein"/>
    <property type="match status" value="1"/>
</dbReference>
<gene>
    <name evidence="3" type="ORF">DOZ80_21750</name>
</gene>